<sequence length="284" mass="29823">MTDPWARPPQQPGPPPGQFPPDPGQPVPASPEDSSLPAKLKRIFSDPVSVVLVVVIVLALVFACLLGGELYARNRADTIVAGTVECVVQDDATASFGVMPPFLLQHMSGHYTNIRIETAGNQVRDAKGMKVNLDINDVRLEDSPTSSGSIGSLVANISWSTEGIKQTIQGAIPLVGSFVTGVTTNASDGTIELEGALGSITAKPEVVNGGLSLQVQRVTGLGFTLPREAVQPALDAFTSELTQDYPMDIKADSVEVTDSGVISQFSTRNASIPKGQQDPCFAGL</sequence>
<dbReference type="InterPro" id="IPR021373">
    <property type="entry name" value="DUF2993"/>
</dbReference>
<reference evidence="3 4" key="1">
    <citation type="submission" date="2018-05" db="EMBL/GenBank/DDBJ databases">
        <authorList>
            <consortium name="IHU Genomes"/>
        </authorList>
    </citation>
    <scope>NUCLEOTIDE SEQUENCE [LARGE SCALE GENOMIC DNA]</scope>
    <source>
        <strain evidence="3 4">P7335</strain>
    </source>
</reference>
<keyword evidence="2" id="KW-0812">Transmembrane</keyword>
<dbReference type="Proteomes" id="UP000252008">
    <property type="component" value="Unassembled WGS sequence"/>
</dbReference>
<feature type="transmembrane region" description="Helical" evidence="2">
    <location>
        <begin position="48"/>
        <end position="66"/>
    </location>
</feature>
<dbReference type="Pfam" id="PF11209">
    <property type="entry name" value="LmeA"/>
    <property type="match status" value="1"/>
</dbReference>
<evidence type="ECO:0000256" key="1">
    <source>
        <dbReference type="SAM" id="MobiDB-lite"/>
    </source>
</evidence>
<dbReference type="RefSeq" id="WP_083142153.1">
    <property type="nucleotide sequence ID" value="NZ_MVID01000003.1"/>
</dbReference>
<dbReference type="EMBL" id="UEGS01000001">
    <property type="protein sequence ID" value="SRX79917.1"/>
    <property type="molecule type" value="Genomic_DNA"/>
</dbReference>
<evidence type="ECO:0000313" key="4">
    <source>
        <dbReference type="Proteomes" id="UP000252008"/>
    </source>
</evidence>
<organism evidence="3 4">
    <name type="scientific">Mycolicibacterium parafortuitum</name>
    <name type="common">Mycobacterium parafortuitum</name>
    <dbReference type="NCBI Taxonomy" id="39692"/>
    <lineage>
        <taxon>Bacteria</taxon>
        <taxon>Bacillati</taxon>
        <taxon>Actinomycetota</taxon>
        <taxon>Actinomycetes</taxon>
        <taxon>Mycobacteriales</taxon>
        <taxon>Mycobacteriaceae</taxon>
        <taxon>Mycolicibacterium</taxon>
    </lineage>
</organism>
<name>A0A375YFM4_MYCPF</name>
<dbReference type="AlphaFoldDB" id="A0A375YFM4"/>
<feature type="region of interest" description="Disordered" evidence="1">
    <location>
        <begin position="1"/>
        <end position="35"/>
    </location>
</feature>
<proteinExistence type="predicted"/>
<protein>
    <recommendedName>
        <fullName evidence="5">DUF2993 domain-containing protein</fullName>
    </recommendedName>
</protein>
<gene>
    <name evidence="3" type="ORF">MPP7335_01655</name>
</gene>
<keyword evidence="4" id="KW-1185">Reference proteome</keyword>
<accession>A0A375YFM4</accession>
<feature type="compositionally biased region" description="Pro residues" evidence="1">
    <location>
        <begin position="1"/>
        <end position="29"/>
    </location>
</feature>
<evidence type="ECO:0000313" key="3">
    <source>
        <dbReference type="EMBL" id="SRX79917.1"/>
    </source>
</evidence>
<keyword evidence="2" id="KW-0472">Membrane</keyword>
<keyword evidence="2" id="KW-1133">Transmembrane helix</keyword>
<evidence type="ECO:0000256" key="2">
    <source>
        <dbReference type="SAM" id="Phobius"/>
    </source>
</evidence>
<evidence type="ECO:0008006" key="5">
    <source>
        <dbReference type="Google" id="ProtNLM"/>
    </source>
</evidence>
<dbReference type="STRING" id="39692.BST38_04935"/>